<protein>
    <recommendedName>
        <fullName evidence="3">Secreted protein</fullName>
    </recommendedName>
</protein>
<gene>
    <name evidence="1" type="ORF">ACFSBI_04040</name>
</gene>
<dbReference type="EMBL" id="JBHUEA010000004">
    <property type="protein sequence ID" value="MFD1720708.1"/>
    <property type="molecule type" value="Genomic_DNA"/>
</dbReference>
<accession>A0ABW4LAY6</accession>
<evidence type="ECO:0000313" key="2">
    <source>
        <dbReference type="Proteomes" id="UP001597347"/>
    </source>
</evidence>
<evidence type="ECO:0008006" key="3">
    <source>
        <dbReference type="Google" id="ProtNLM"/>
    </source>
</evidence>
<comment type="caution">
    <text evidence="1">The sequence shown here is derived from an EMBL/GenBank/DDBJ whole genome shotgun (WGS) entry which is preliminary data.</text>
</comment>
<proteinExistence type="predicted"/>
<dbReference type="RefSeq" id="WP_377932291.1">
    <property type="nucleotide sequence ID" value="NZ_JBHUEA010000004.1"/>
</dbReference>
<keyword evidence="2" id="KW-1185">Reference proteome</keyword>
<organism evidence="1 2">
    <name type="scientific">Amnibacterium endophyticum</name>
    <dbReference type="NCBI Taxonomy" id="2109337"/>
    <lineage>
        <taxon>Bacteria</taxon>
        <taxon>Bacillati</taxon>
        <taxon>Actinomycetota</taxon>
        <taxon>Actinomycetes</taxon>
        <taxon>Micrococcales</taxon>
        <taxon>Microbacteriaceae</taxon>
        <taxon>Amnibacterium</taxon>
    </lineage>
</organism>
<dbReference type="Proteomes" id="UP001597347">
    <property type="component" value="Unassembled WGS sequence"/>
</dbReference>
<name>A0ABW4LAY6_9MICO</name>
<reference evidence="2" key="1">
    <citation type="journal article" date="2019" name="Int. J. Syst. Evol. Microbiol.">
        <title>The Global Catalogue of Microorganisms (GCM) 10K type strain sequencing project: providing services to taxonomists for standard genome sequencing and annotation.</title>
        <authorList>
            <consortium name="The Broad Institute Genomics Platform"/>
            <consortium name="The Broad Institute Genome Sequencing Center for Infectious Disease"/>
            <person name="Wu L."/>
            <person name="Ma J."/>
        </authorList>
    </citation>
    <scope>NUCLEOTIDE SEQUENCE [LARGE SCALE GENOMIC DNA]</scope>
    <source>
        <strain evidence="2">CGMCC 1.12471</strain>
    </source>
</reference>
<evidence type="ECO:0000313" key="1">
    <source>
        <dbReference type="EMBL" id="MFD1720708.1"/>
    </source>
</evidence>
<sequence length="104" mass="11760">MGALIEAGVFLLVAAAVVVLVVLVLRDRAAPGEAVEPQRTVSDRHRHRWTRWQVIDERRIHLYGEVDEGRDLPDRVDVVLRRECARCGLPQTQTVRGLDAQQRG</sequence>